<feature type="binding site" evidence="11">
    <location>
        <begin position="143"/>
        <end position="144"/>
    </location>
    <ligand>
        <name>thiamine diphosphate</name>
        <dbReference type="ChEBI" id="CHEBI:58937"/>
    </ligand>
</feature>
<dbReference type="SUPFAM" id="SSF52518">
    <property type="entry name" value="Thiamin diphosphate-binding fold (THDP-binding)"/>
    <property type="match status" value="2"/>
</dbReference>
<keyword evidence="4 11" id="KW-0808">Transferase</keyword>
<feature type="domain" description="Transketolase-like pyrimidine-binding" evidence="12">
    <location>
        <begin position="312"/>
        <end position="476"/>
    </location>
</feature>
<comment type="caution">
    <text evidence="13">The sequence shown here is derived from an EMBL/GenBank/DDBJ whole genome shotgun (WGS) entry which is preliminary data.</text>
</comment>
<dbReference type="Pfam" id="PF02780">
    <property type="entry name" value="Transketolase_C"/>
    <property type="match status" value="1"/>
</dbReference>
<dbReference type="NCBIfam" id="TIGR00204">
    <property type="entry name" value="dxs"/>
    <property type="match status" value="1"/>
</dbReference>
<dbReference type="EMBL" id="WSLF01000001">
    <property type="protein sequence ID" value="KAE9637367.1"/>
    <property type="molecule type" value="Genomic_DNA"/>
</dbReference>
<dbReference type="FunFam" id="3.40.50.920:FF:000002">
    <property type="entry name" value="1-deoxy-D-xylulose-5-phosphate synthase"/>
    <property type="match status" value="1"/>
</dbReference>
<dbReference type="AlphaFoldDB" id="A0A7C8HGP6"/>
<dbReference type="GO" id="GO:0009228">
    <property type="term" value="P:thiamine biosynthetic process"/>
    <property type="evidence" value="ECO:0007669"/>
    <property type="project" value="UniProtKB-UniRule"/>
</dbReference>
<dbReference type="PANTHER" id="PTHR43322">
    <property type="entry name" value="1-D-DEOXYXYLULOSE 5-PHOSPHATE SYNTHASE-RELATED"/>
    <property type="match status" value="1"/>
</dbReference>
<dbReference type="UniPathway" id="UPA00064">
    <property type="reaction ID" value="UER00091"/>
</dbReference>
<proteinExistence type="inferred from homology"/>
<comment type="cofactor">
    <cofactor evidence="11">
        <name>Mg(2+)</name>
        <dbReference type="ChEBI" id="CHEBI:18420"/>
    </cofactor>
    <text evidence="11">Binds 1 Mg(2+) ion per subunit.</text>
</comment>
<evidence type="ECO:0000256" key="4">
    <source>
        <dbReference type="ARBA" id="ARBA00022679"/>
    </source>
</evidence>
<comment type="subunit">
    <text evidence="3 11">Homodimer.</text>
</comment>
<dbReference type="CDD" id="cd02007">
    <property type="entry name" value="TPP_DXS"/>
    <property type="match status" value="1"/>
</dbReference>
<evidence type="ECO:0000256" key="11">
    <source>
        <dbReference type="HAMAP-Rule" id="MF_00315"/>
    </source>
</evidence>
<evidence type="ECO:0000313" key="13">
    <source>
        <dbReference type="EMBL" id="KAE9637367.1"/>
    </source>
</evidence>
<evidence type="ECO:0000256" key="10">
    <source>
        <dbReference type="ARBA" id="ARBA00055605"/>
    </source>
</evidence>
<dbReference type="InterPro" id="IPR009014">
    <property type="entry name" value="Transketo_C/PFOR_II"/>
</dbReference>
<evidence type="ECO:0000256" key="8">
    <source>
        <dbReference type="ARBA" id="ARBA00023052"/>
    </source>
</evidence>
<accession>A0A7C8HGP6</accession>
<dbReference type="CDD" id="cd07033">
    <property type="entry name" value="TPP_PYR_DXS_TK_like"/>
    <property type="match status" value="1"/>
</dbReference>
<reference evidence="13 14" key="1">
    <citation type="submission" date="2019-12" db="EMBL/GenBank/DDBJ databases">
        <title>Defluviitalea raffinosedens, isolated from a biogas fermenter, genome sequencing and characterization.</title>
        <authorList>
            <person name="Rettenmaier R."/>
            <person name="Schneider M."/>
            <person name="Neuhaus K."/>
            <person name="Liebl W."/>
            <person name="Zverlov V."/>
        </authorList>
    </citation>
    <scope>NUCLEOTIDE SEQUENCE [LARGE SCALE GENOMIC DNA]</scope>
    <source>
        <strain evidence="13 14">249c-K6</strain>
    </source>
</reference>
<dbReference type="GO" id="GO:0016114">
    <property type="term" value="P:terpenoid biosynthetic process"/>
    <property type="evidence" value="ECO:0007669"/>
    <property type="project" value="UniProtKB-UniRule"/>
</dbReference>
<dbReference type="Pfam" id="PF13292">
    <property type="entry name" value="DXP_synthase_N"/>
    <property type="match status" value="1"/>
</dbReference>
<gene>
    <name evidence="11 13" type="primary">dxs</name>
    <name evidence="13" type="ORF">GND95_01980</name>
</gene>
<evidence type="ECO:0000313" key="14">
    <source>
        <dbReference type="Proteomes" id="UP000483018"/>
    </source>
</evidence>
<dbReference type="PROSITE" id="PS00801">
    <property type="entry name" value="TRANSKETOLASE_1"/>
    <property type="match status" value="1"/>
</dbReference>
<feature type="binding site" evidence="11">
    <location>
        <position position="142"/>
    </location>
    <ligand>
        <name>Mg(2+)</name>
        <dbReference type="ChEBI" id="CHEBI:18420"/>
    </ligand>
</feature>
<protein>
    <recommendedName>
        <fullName evidence="11">1-deoxy-D-xylulose-5-phosphate synthase</fullName>
        <ecNumber evidence="11">2.2.1.7</ecNumber>
    </recommendedName>
    <alternativeName>
        <fullName evidence="11">1-deoxyxylulose-5-phosphate synthase</fullName>
        <shortName evidence="11">DXP synthase</shortName>
        <shortName evidence="11">DXPS</shortName>
    </alternativeName>
</protein>
<keyword evidence="7 11" id="KW-0784">Thiamine biosynthesis</keyword>
<dbReference type="FunFam" id="3.40.50.970:FF:000005">
    <property type="entry name" value="1-deoxy-D-xylulose-5-phosphate synthase"/>
    <property type="match status" value="1"/>
</dbReference>
<dbReference type="GO" id="GO:0000287">
    <property type="term" value="F:magnesium ion binding"/>
    <property type="evidence" value="ECO:0007669"/>
    <property type="project" value="UniProtKB-UniRule"/>
</dbReference>
<comment type="function">
    <text evidence="10 11">Catalyzes the acyloin condensation reaction between C atoms 2 and 3 of pyruvate and glyceraldehyde 3-phosphate to yield 1-deoxy-D-xylulose-5-phosphate (DXP).</text>
</comment>
<evidence type="ECO:0000256" key="9">
    <source>
        <dbReference type="ARBA" id="ARBA00023229"/>
    </source>
</evidence>
<dbReference type="SUPFAM" id="SSF52922">
    <property type="entry name" value="TK C-terminal domain-like"/>
    <property type="match status" value="1"/>
</dbReference>
<evidence type="ECO:0000256" key="5">
    <source>
        <dbReference type="ARBA" id="ARBA00022723"/>
    </source>
</evidence>
<evidence type="ECO:0000256" key="1">
    <source>
        <dbReference type="ARBA" id="ARBA00004980"/>
    </source>
</evidence>
<dbReference type="Gene3D" id="3.40.50.920">
    <property type="match status" value="1"/>
</dbReference>
<comment type="pathway">
    <text evidence="1 11">Metabolic intermediate biosynthesis; 1-deoxy-D-xylulose 5-phosphate biosynthesis; 1-deoxy-D-xylulose 5-phosphate from D-glyceraldehyde 3-phosphate and pyruvate: step 1/1.</text>
</comment>
<feature type="binding site" evidence="11">
    <location>
        <position position="363"/>
    </location>
    <ligand>
        <name>thiamine diphosphate</name>
        <dbReference type="ChEBI" id="CHEBI:58937"/>
    </ligand>
</feature>
<sequence length="620" mass="68319">MDIIDSPEKLKKLSIDQLNIVAREIRNFLINTLSQTGGHLASNLGVVELTLALHYCFNSPQDKIIWDVGHQSYVHKILTGRKNSFATLKQKGGLSGFPKRKESVHDIFETGHSSTSISAALGMAAGRDLNKENYSVIAVIGDGSLTGGMAFEALNNAGRSNTNLIVILNDNQMSISPNVGGLSKYLNNIRTEPVYLEVKEDIDQILKKIPGIGKSVAKTVKRTKESIRYLLVPGTLFEELGFTYVGPIDGHDMKSLVSVLKKVKKMKGPIFLHVKTIKGKGYSHAEKLPCEYHGVGPFDVKSGKALGISKEETYTDVFGKAIVRLANENKKIVAITAAMPDGTGLKGFQEKYPERFFDVGIAEQHAVTFAAGLASSGFHPVFAVYSSFLQRSYDQIIHDVCIQNLPVVFAIDRAGIVGPDGETHQGIFDLSFLSHMPNMTIMAPCDKMELEEMLKFAFTVKGPVAIRYPKGKALNVLTSDRIPIQYQKSELIFDGKDGAILAVGKMMEFAKTIVENLKAEGIELSLINPRFIKPIDEEMILNLCAKHKFIFTMEDNVITGGFGSNVLQILAQHNIKDVFVKIFAFPDQFIEHGSCSELYKAYHLDADSMQKTIKNILVEG</sequence>
<dbReference type="InterPro" id="IPR005475">
    <property type="entry name" value="Transketolase-like_Pyr-bd"/>
</dbReference>
<dbReference type="GO" id="GO:0019288">
    <property type="term" value="P:isopentenyl diphosphate biosynthetic process, methylerythritol 4-phosphate pathway"/>
    <property type="evidence" value="ECO:0007669"/>
    <property type="project" value="TreeGrafter"/>
</dbReference>
<dbReference type="PANTHER" id="PTHR43322:SF5">
    <property type="entry name" value="1-DEOXY-D-XYLULOSE-5-PHOSPHATE SYNTHASE, CHLOROPLASTIC"/>
    <property type="match status" value="1"/>
</dbReference>
<dbReference type="InterPro" id="IPR049557">
    <property type="entry name" value="Transketolase_CS"/>
</dbReference>
<keyword evidence="14" id="KW-1185">Reference proteome</keyword>
<dbReference type="PROSITE" id="PS00802">
    <property type="entry name" value="TRANSKETOLASE_2"/>
    <property type="match status" value="1"/>
</dbReference>
<dbReference type="EC" id="2.2.1.7" evidence="11"/>
<feature type="binding site" evidence="11">
    <location>
        <position position="282"/>
    </location>
    <ligand>
        <name>thiamine diphosphate</name>
        <dbReference type="ChEBI" id="CHEBI:58937"/>
    </ligand>
</feature>
<feature type="binding site" evidence="11">
    <location>
        <position position="171"/>
    </location>
    <ligand>
        <name>thiamine diphosphate</name>
        <dbReference type="ChEBI" id="CHEBI:58937"/>
    </ligand>
</feature>
<dbReference type="Gene3D" id="3.40.50.970">
    <property type="match status" value="2"/>
</dbReference>
<evidence type="ECO:0000256" key="2">
    <source>
        <dbReference type="ARBA" id="ARBA00011081"/>
    </source>
</evidence>
<dbReference type="Proteomes" id="UP000483018">
    <property type="component" value="Unassembled WGS sequence"/>
</dbReference>
<keyword evidence="8 11" id="KW-0786">Thiamine pyrophosphate</keyword>
<evidence type="ECO:0000256" key="6">
    <source>
        <dbReference type="ARBA" id="ARBA00022842"/>
    </source>
</evidence>
<keyword evidence="9 11" id="KW-0414">Isoprene biosynthesis</keyword>
<name>A0A7C8HGP6_9FIRM</name>
<organism evidence="13 14">
    <name type="scientific">Defluviitalea raffinosedens</name>
    <dbReference type="NCBI Taxonomy" id="1450156"/>
    <lineage>
        <taxon>Bacteria</taxon>
        <taxon>Bacillati</taxon>
        <taxon>Bacillota</taxon>
        <taxon>Clostridia</taxon>
        <taxon>Lachnospirales</taxon>
        <taxon>Defluviitaleaceae</taxon>
        <taxon>Defluviitalea</taxon>
    </lineage>
</organism>
<dbReference type="InterPro" id="IPR005477">
    <property type="entry name" value="Dxylulose-5-P_synthase"/>
</dbReference>
<dbReference type="Pfam" id="PF02779">
    <property type="entry name" value="Transket_pyr"/>
    <property type="match status" value="1"/>
</dbReference>
<evidence type="ECO:0000256" key="7">
    <source>
        <dbReference type="ARBA" id="ARBA00022977"/>
    </source>
</evidence>
<keyword evidence="6 11" id="KW-0460">Magnesium</keyword>
<keyword evidence="5 11" id="KW-0479">Metal-binding</keyword>
<feature type="binding site" evidence="11">
    <location>
        <begin position="111"/>
        <end position="113"/>
    </location>
    <ligand>
        <name>thiamine diphosphate</name>
        <dbReference type="ChEBI" id="CHEBI:58937"/>
    </ligand>
</feature>
<dbReference type="GO" id="GO:0030976">
    <property type="term" value="F:thiamine pyrophosphate binding"/>
    <property type="evidence" value="ECO:0007669"/>
    <property type="project" value="UniProtKB-UniRule"/>
</dbReference>
<dbReference type="SMART" id="SM00861">
    <property type="entry name" value="Transket_pyr"/>
    <property type="match status" value="1"/>
</dbReference>
<dbReference type="NCBIfam" id="NF003933">
    <property type="entry name" value="PRK05444.2-2"/>
    <property type="match status" value="1"/>
</dbReference>
<comment type="catalytic activity">
    <reaction evidence="11">
        <text>D-glyceraldehyde 3-phosphate + pyruvate + H(+) = 1-deoxy-D-xylulose 5-phosphate + CO2</text>
        <dbReference type="Rhea" id="RHEA:12605"/>
        <dbReference type="ChEBI" id="CHEBI:15361"/>
        <dbReference type="ChEBI" id="CHEBI:15378"/>
        <dbReference type="ChEBI" id="CHEBI:16526"/>
        <dbReference type="ChEBI" id="CHEBI:57792"/>
        <dbReference type="ChEBI" id="CHEBI:59776"/>
        <dbReference type="EC" id="2.2.1.7"/>
    </reaction>
</comment>
<comment type="cofactor">
    <cofactor evidence="11">
        <name>thiamine diphosphate</name>
        <dbReference type="ChEBI" id="CHEBI:58937"/>
    </cofactor>
    <text evidence="11">Binds 1 thiamine pyrophosphate per subunit.</text>
</comment>
<evidence type="ECO:0000256" key="3">
    <source>
        <dbReference type="ARBA" id="ARBA00011738"/>
    </source>
</evidence>
<dbReference type="OrthoDB" id="9803371at2"/>
<dbReference type="InterPro" id="IPR033248">
    <property type="entry name" value="Transketolase_C"/>
</dbReference>
<feature type="binding site" evidence="11">
    <location>
        <position position="70"/>
    </location>
    <ligand>
        <name>thiamine diphosphate</name>
        <dbReference type="ChEBI" id="CHEBI:58937"/>
    </ligand>
</feature>
<evidence type="ECO:0000259" key="12">
    <source>
        <dbReference type="SMART" id="SM00861"/>
    </source>
</evidence>
<dbReference type="GO" id="GO:0008661">
    <property type="term" value="F:1-deoxy-D-xylulose-5-phosphate synthase activity"/>
    <property type="evidence" value="ECO:0007669"/>
    <property type="project" value="UniProtKB-UniRule"/>
</dbReference>
<dbReference type="InterPro" id="IPR020826">
    <property type="entry name" value="Transketolase_BS"/>
</dbReference>
<dbReference type="InterPro" id="IPR029061">
    <property type="entry name" value="THDP-binding"/>
</dbReference>
<dbReference type="HAMAP" id="MF_00315">
    <property type="entry name" value="DXP_synth"/>
    <property type="match status" value="1"/>
</dbReference>
<comment type="similarity">
    <text evidence="2 11">Belongs to the transketolase family. DXPS subfamily.</text>
</comment>
<dbReference type="GO" id="GO:0005829">
    <property type="term" value="C:cytosol"/>
    <property type="evidence" value="ECO:0007669"/>
    <property type="project" value="TreeGrafter"/>
</dbReference>
<feature type="binding site" evidence="11">
    <location>
        <position position="171"/>
    </location>
    <ligand>
        <name>Mg(2+)</name>
        <dbReference type="ChEBI" id="CHEBI:18420"/>
    </ligand>
</feature>